<evidence type="ECO:0000313" key="2">
    <source>
        <dbReference type="EMBL" id="KAH0807936.1"/>
    </source>
</evidence>
<dbReference type="EMBL" id="JABDTM020029509">
    <property type="protein sequence ID" value="KAH0807936.1"/>
    <property type="molecule type" value="Genomic_DNA"/>
</dbReference>
<feature type="signal peptide" evidence="1">
    <location>
        <begin position="1"/>
        <end position="19"/>
    </location>
</feature>
<dbReference type="AlphaFoldDB" id="A0A8J6L187"/>
<dbReference type="EMBL" id="JABDTM020029505">
    <property type="protein sequence ID" value="KAH0807939.1"/>
    <property type="molecule type" value="Genomic_DNA"/>
</dbReference>
<reference evidence="3" key="2">
    <citation type="submission" date="2021-08" db="EMBL/GenBank/DDBJ databases">
        <authorList>
            <person name="Eriksson T."/>
        </authorList>
    </citation>
    <scope>NUCLEOTIDE SEQUENCE</scope>
    <source>
        <strain evidence="3">Stoneville</strain>
        <tissue evidence="3">Whole head</tissue>
    </source>
</reference>
<evidence type="ECO:0000313" key="4">
    <source>
        <dbReference type="Proteomes" id="UP000719412"/>
    </source>
</evidence>
<comment type="caution">
    <text evidence="3">The sequence shown here is derived from an EMBL/GenBank/DDBJ whole genome shotgun (WGS) entry which is preliminary data.</text>
</comment>
<dbReference type="Proteomes" id="UP000719412">
    <property type="component" value="Unassembled WGS sequence"/>
</dbReference>
<name>A0A8J6L187_TENMO</name>
<evidence type="ECO:0000256" key="1">
    <source>
        <dbReference type="SAM" id="SignalP"/>
    </source>
</evidence>
<gene>
    <name evidence="3" type="ORF">GEV33_014852</name>
    <name evidence="2" type="ORF">GEV33_014855</name>
</gene>
<proteinExistence type="predicted"/>
<evidence type="ECO:0000313" key="3">
    <source>
        <dbReference type="EMBL" id="KAH0807939.1"/>
    </source>
</evidence>
<accession>A0A8J6L187</accession>
<evidence type="ECO:0008006" key="5">
    <source>
        <dbReference type="Google" id="ProtNLM"/>
    </source>
</evidence>
<organism evidence="3 4">
    <name type="scientific">Tenebrio molitor</name>
    <name type="common">Yellow mealworm beetle</name>
    <dbReference type="NCBI Taxonomy" id="7067"/>
    <lineage>
        <taxon>Eukaryota</taxon>
        <taxon>Metazoa</taxon>
        <taxon>Ecdysozoa</taxon>
        <taxon>Arthropoda</taxon>
        <taxon>Hexapoda</taxon>
        <taxon>Insecta</taxon>
        <taxon>Pterygota</taxon>
        <taxon>Neoptera</taxon>
        <taxon>Endopterygota</taxon>
        <taxon>Coleoptera</taxon>
        <taxon>Polyphaga</taxon>
        <taxon>Cucujiformia</taxon>
        <taxon>Tenebrionidae</taxon>
        <taxon>Tenebrio</taxon>
    </lineage>
</organism>
<feature type="chain" id="PRO_5036433790" description="Secreted protein" evidence="1">
    <location>
        <begin position="20"/>
        <end position="123"/>
    </location>
</feature>
<keyword evidence="1" id="KW-0732">Signal</keyword>
<reference evidence="3" key="1">
    <citation type="journal article" date="2020" name="J Insects Food Feed">
        <title>The yellow mealworm (Tenebrio molitor) genome: a resource for the emerging insects as food and feed industry.</title>
        <authorList>
            <person name="Eriksson T."/>
            <person name="Andere A."/>
            <person name="Kelstrup H."/>
            <person name="Emery V."/>
            <person name="Picard C."/>
        </authorList>
    </citation>
    <scope>NUCLEOTIDE SEQUENCE</scope>
    <source>
        <strain evidence="3">Stoneville</strain>
        <tissue evidence="3">Whole head</tissue>
    </source>
</reference>
<protein>
    <recommendedName>
        <fullName evidence="5">Secreted protein</fullName>
    </recommendedName>
</protein>
<sequence>MAPFSTSFRLLLLISQGLVQRVGVLFGLAERRFPSSKVRRAMHSKYCQNLFILRGGSEGLIWIEMNLVLGVVASEWVFRKSAFDASLIQSTFCRFSSSMSAPRNVEKVLFLQRISLKKLEKSL</sequence>
<keyword evidence="4" id="KW-1185">Reference proteome</keyword>